<organism evidence="1 2">
    <name type="scientific">[Clostridium] leptum</name>
    <dbReference type="NCBI Taxonomy" id="1535"/>
    <lineage>
        <taxon>Bacteria</taxon>
        <taxon>Bacillati</taxon>
        <taxon>Bacillota</taxon>
        <taxon>Clostridia</taxon>
        <taxon>Eubacteriales</taxon>
        <taxon>Oscillospiraceae</taxon>
        <taxon>Oscillospiraceae incertae sedis</taxon>
    </lineage>
</organism>
<comment type="caution">
    <text evidence="1">The sequence shown here is derived from an EMBL/GenBank/DDBJ whole genome shotgun (WGS) entry which is preliminary data.</text>
</comment>
<accession>A0A412AUA3</accession>
<reference evidence="1 2" key="1">
    <citation type="submission" date="2018-08" db="EMBL/GenBank/DDBJ databases">
        <title>A genome reference for cultivated species of the human gut microbiota.</title>
        <authorList>
            <person name="Zou Y."/>
            <person name="Xue W."/>
            <person name="Luo G."/>
        </authorList>
    </citation>
    <scope>NUCLEOTIDE SEQUENCE [LARGE SCALE GENOMIC DNA]</scope>
    <source>
        <strain evidence="1 2">AF28-26</strain>
    </source>
</reference>
<sequence length="64" mass="7647">MKYNNLKSLLETSSSARKYFLSLPVSLQITLHFQNRYIHSLEQLHRYAYLAQEYERHCQIADGK</sequence>
<name>A0A412AUA3_9FIRM</name>
<dbReference type="EMBL" id="QRTC01000078">
    <property type="protein sequence ID" value="RGQ34864.1"/>
    <property type="molecule type" value="Genomic_DNA"/>
</dbReference>
<gene>
    <name evidence="1" type="ORF">DWY99_13370</name>
</gene>
<evidence type="ECO:0000313" key="2">
    <source>
        <dbReference type="Proteomes" id="UP000284751"/>
    </source>
</evidence>
<protein>
    <submittedName>
        <fullName evidence="1">Uncharacterized protein</fullName>
    </submittedName>
</protein>
<proteinExistence type="predicted"/>
<dbReference type="AlphaFoldDB" id="A0A412AUA3"/>
<dbReference type="Proteomes" id="UP000284751">
    <property type="component" value="Unassembled WGS sequence"/>
</dbReference>
<evidence type="ECO:0000313" key="1">
    <source>
        <dbReference type="EMBL" id="RGQ34864.1"/>
    </source>
</evidence>